<reference evidence="6" key="1">
    <citation type="journal article" date="2020" name="mSystems">
        <title>Genome- and Community-Level Interaction Insights into Carbon Utilization and Element Cycling Functions of Hydrothermarchaeota in Hydrothermal Sediment.</title>
        <authorList>
            <person name="Zhou Z."/>
            <person name="Liu Y."/>
            <person name="Xu W."/>
            <person name="Pan J."/>
            <person name="Luo Z.H."/>
            <person name="Li M."/>
        </authorList>
    </citation>
    <scope>NUCLEOTIDE SEQUENCE [LARGE SCALE GENOMIC DNA]</scope>
    <source>
        <strain evidence="6">SpSt-548</strain>
    </source>
</reference>
<dbReference type="AlphaFoldDB" id="A0A7V4G6E9"/>
<protein>
    <submittedName>
        <fullName evidence="6">HIT domain-containing protein</fullName>
    </submittedName>
</protein>
<feature type="binding site" evidence="3">
    <location>
        <position position="121"/>
    </location>
    <ligand>
        <name>substrate</name>
    </ligand>
</feature>
<feature type="domain" description="HIT" evidence="5">
    <location>
        <begin position="23"/>
        <end position="132"/>
    </location>
</feature>
<evidence type="ECO:0000256" key="1">
    <source>
        <dbReference type="ARBA" id="ARBA00022741"/>
    </source>
</evidence>
<feature type="binding site" evidence="3">
    <location>
        <begin position="111"/>
        <end position="114"/>
    </location>
    <ligand>
        <name>substrate</name>
    </ligand>
</feature>
<feature type="active site" description="Tele-AMP-histidine intermediate" evidence="2">
    <location>
        <position position="119"/>
    </location>
</feature>
<comment type="caution">
    <text evidence="6">The sequence shown here is derived from an EMBL/GenBank/DDBJ whole genome shotgun (WGS) entry which is preliminary data.</text>
</comment>
<dbReference type="InterPro" id="IPR039383">
    <property type="entry name" value="FHIT"/>
</dbReference>
<evidence type="ECO:0000259" key="5">
    <source>
        <dbReference type="PROSITE" id="PS51084"/>
    </source>
</evidence>
<dbReference type="CDD" id="cd01275">
    <property type="entry name" value="FHIT"/>
    <property type="match status" value="1"/>
</dbReference>
<organism evidence="6">
    <name type="scientific">Desulfobacca acetoxidans</name>
    <dbReference type="NCBI Taxonomy" id="60893"/>
    <lineage>
        <taxon>Bacteria</taxon>
        <taxon>Pseudomonadati</taxon>
        <taxon>Thermodesulfobacteriota</taxon>
        <taxon>Desulfobaccia</taxon>
        <taxon>Desulfobaccales</taxon>
        <taxon>Desulfobaccaceae</taxon>
        <taxon>Desulfobacca</taxon>
    </lineage>
</organism>
<accession>A0A7V4G6E9</accession>
<dbReference type="GO" id="GO:0000166">
    <property type="term" value="F:nucleotide binding"/>
    <property type="evidence" value="ECO:0007669"/>
    <property type="project" value="UniProtKB-KW"/>
</dbReference>
<dbReference type="PANTHER" id="PTHR42997:SF1">
    <property type="entry name" value="AP-4-A PHOSPHORYLASE"/>
    <property type="match status" value="1"/>
</dbReference>
<dbReference type="InterPro" id="IPR052908">
    <property type="entry name" value="AP-4-A_phosphorylase"/>
</dbReference>
<evidence type="ECO:0000313" key="6">
    <source>
        <dbReference type="EMBL" id="HGS04255.1"/>
    </source>
</evidence>
<evidence type="ECO:0000256" key="2">
    <source>
        <dbReference type="PIRSR" id="PIRSR639383-1"/>
    </source>
</evidence>
<dbReference type="PROSITE" id="PS51084">
    <property type="entry name" value="HIT_2"/>
    <property type="match status" value="1"/>
</dbReference>
<feature type="binding site" evidence="3">
    <location>
        <position position="49"/>
    </location>
    <ligand>
        <name>substrate</name>
    </ligand>
</feature>
<dbReference type="PANTHER" id="PTHR42997">
    <property type="entry name" value="HIT FAMILY HYDROLASE"/>
    <property type="match status" value="1"/>
</dbReference>
<dbReference type="InterPro" id="IPR036265">
    <property type="entry name" value="HIT-like_sf"/>
</dbReference>
<keyword evidence="1" id="KW-0547">Nucleotide-binding</keyword>
<name>A0A7V4G6E9_9BACT</name>
<dbReference type="InterPro" id="IPR011146">
    <property type="entry name" value="HIT-like"/>
</dbReference>
<sequence length="171" mass="19850">MKVLWAPWRMEYILGQDKAPGCIFCPWDKEDLAERLVLFSGRRSRVMMNKYPYINGHLLISPLRHVPTLEELSLEELLDLQLKVRQSLAILKEAMRPDGFNVGLNLGVVAGAGVEAHLHWHIVPRWNGDTNYIPVFAEVRVIPEHFRQTYERLLPYFRQLPDEDLTCVSSK</sequence>
<dbReference type="Pfam" id="PF01230">
    <property type="entry name" value="HIT"/>
    <property type="match status" value="1"/>
</dbReference>
<feature type="short sequence motif" description="Histidine triad motif" evidence="4">
    <location>
        <begin position="117"/>
        <end position="121"/>
    </location>
</feature>
<dbReference type="Gene3D" id="3.30.428.10">
    <property type="entry name" value="HIT-like"/>
    <property type="match status" value="1"/>
</dbReference>
<evidence type="ECO:0000256" key="4">
    <source>
        <dbReference type="PROSITE-ProRule" id="PRU00464"/>
    </source>
</evidence>
<evidence type="ECO:0000256" key="3">
    <source>
        <dbReference type="PIRSR" id="PIRSR639383-2"/>
    </source>
</evidence>
<dbReference type="GO" id="GO:0003824">
    <property type="term" value="F:catalytic activity"/>
    <property type="evidence" value="ECO:0007669"/>
    <property type="project" value="InterPro"/>
</dbReference>
<gene>
    <name evidence="6" type="ORF">ENT08_00675</name>
</gene>
<dbReference type="SUPFAM" id="SSF54197">
    <property type="entry name" value="HIT-like"/>
    <property type="match status" value="1"/>
</dbReference>
<proteinExistence type="predicted"/>
<dbReference type="EMBL" id="DSXI01000040">
    <property type="protein sequence ID" value="HGS04255.1"/>
    <property type="molecule type" value="Genomic_DNA"/>
</dbReference>